<comment type="caution">
    <text evidence="2">The sequence shown here is derived from an EMBL/GenBank/DDBJ whole genome shotgun (WGS) entry which is preliminary data.</text>
</comment>
<dbReference type="Proteomes" id="UP001372338">
    <property type="component" value="Unassembled WGS sequence"/>
</dbReference>
<dbReference type="AlphaFoldDB" id="A0AAN9FVE5"/>
<evidence type="ECO:0000313" key="3">
    <source>
        <dbReference type="Proteomes" id="UP001372338"/>
    </source>
</evidence>
<gene>
    <name evidence="2" type="ORF">RIF29_10625</name>
</gene>
<keyword evidence="3" id="KW-1185">Reference proteome</keyword>
<protein>
    <submittedName>
        <fullName evidence="2">Uncharacterized protein</fullName>
    </submittedName>
</protein>
<feature type="compositionally biased region" description="Polar residues" evidence="1">
    <location>
        <begin position="90"/>
        <end position="110"/>
    </location>
</feature>
<organism evidence="2 3">
    <name type="scientific">Crotalaria pallida</name>
    <name type="common">Smooth rattlebox</name>
    <name type="synonym">Crotalaria striata</name>
    <dbReference type="NCBI Taxonomy" id="3830"/>
    <lineage>
        <taxon>Eukaryota</taxon>
        <taxon>Viridiplantae</taxon>
        <taxon>Streptophyta</taxon>
        <taxon>Embryophyta</taxon>
        <taxon>Tracheophyta</taxon>
        <taxon>Spermatophyta</taxon>
        <taxon>Magnoliopsida</taxon>
        <taxon>eudicotyledons</taxon>
        <taxon>Gunneridae</taxon>
        <taxon>Pentapetalae</taxon>
        <taxon>rosids</taxon>
        <taxon>fabids</taxon>
        <taxon>Fabales</taxon>
        <taxon>Fabaceae</taxon>
        <taxon>Papilionoideae</taxon>
        <taxon>50 kb inversion clade</taxon>
        <taxon>genistoids sensu lato</taxon>
        <taxon>core genistoids</taxon>
        <taxon>Crotalarieae</taxon>
        <taxon>Crotalaria</taxon>
    </lineage>
</organism>
<name>A0AAN9FVE5_CROPI</name>
<evidence type="ECO:0000313" key="2">
    <source>
        <dbReference type="EMBL" id="KAK7282091.1"/>
    </source>
</evidence>
<feature type="region of interest" description="Disordered" evidence="1">
    <location>
        <begin position="83"/>
        <end position="110"/>
    </location>
</feature>
<evidence type="ECO:0000256" key="1">
    <source>
        <dbReference type="SAM" id="MobiDB-lite"/>
    </source>
</evidence>
<sequence>MFDLEYEFDFYASTYSESSESCHNDHGFSTIELGESCSSNPKFLTMTELYEEIISGKVDELTNMKGFDLNFLQGHKEVTPISTLAPVNPKNGTTEDSSDITFLQESSTPP</sequence>
<accession>A0AAN9FVE5</accession>
<reference evidence="2 3" key="1">
    <citation type="submission" date="2024-01" db="EMBL/GenBank/DDBJ databases">
        <title>The genomes of 5 underutilized Papilionoideae crops provide insights into root nodulation and disease resistanc.</title>
        <authorList>
            <person name="Yuan L."/>
        </authorList>
    </citation>
    <scope>NUCLEOTIDE SEQUENCE [LARGE SCALE GENOMIC DNA]</scope>
    <source>
        <strain evidence="2">ZHUSHIDOU_FW_LH</strain>
        <tissue evidence="2">Leaf</tissue>
    </source>
</reference>
<dbReference type="EMBL" id="JAYWIO010000002">
    <property type="protein sequence ID" value="KAK7282091.1"/>
    <property type="molecule type" value="Genomic_DNA"/>
</dbReference>
<proteinExistence type="predicted"/>